<name>A0A1I8HVB0_9PLAT</name>
<evidence type="ECO:0000313" key="2">
    <source>
        <dbReference type="WBParaSite" id="maker-uti_cns_0008044-snap-gene-0.20-mRNA-1"/>
    </source>
</evidence>
<dbReference type="Proteomes" id="UP000095280">
    <property type="component" value="Unplaced"/>
</dbReference>
<sequence>MLLEYSTVSPLPAPLSSLHYIVMLLNRARRCTATKVNRVATFASEKLRQCRAKLRRGVERNRSDVDVLGAFVEGELDKATEELAKQAECRHREVQFELIEHREQLNRILEFLTRNRSANAK</sequence>
<proteinExistence type="predicted"/>
<dbReference type="AlphaFoldDB" id="A0A1I8HVB0"/>
<protein>
    <submittedName>
        <fullName evidence="2">BAR domain-containing protein</fullName>
    </submittedName>
</protein>
<accession>A0A1I8HVB0</accession>
<reference evidence="2" key="1">
    <citation type="submission" date="2016-11" db="UniProtKB">
        <authorList>
            <consortium name="WormBaseParasite"/>
        </authorList>
    </citation>
    <scope>IDENTIFICATION</scope>
</reference>
<keyword evidence="1" id="KW-1185">Reference proteome</keyword>
<organism evidence="1 2">
    <name type="scientific">Macrostomum lignano</name>
    <dbReference type="NCBI Taxonomy" id="282301"/>
    <lineage>
        <taxon>Eukaryota</taxon>
        <taxon>Metazoa</taxon>
        <taxon>Spiralia</taxon>
        <taxon>Lophotrochozoa</taxon>
        <taxon>Platyhelminthes</taxon>
        <taxon>Rhabditophora</taxon>
        <taxon>Macrostomorpha</taxon>
        <taxon>Macrostomida</taxon>
        <taxon>Macrostomidae</taxon>
        <taxon>Macrostomum</taxon>
    </lineage>
</organism>
<evidence type="ECO:0000313" key="1">
    <source>
        <dbReference type="Proteomes" id="UP000095280"/>
    </source>
</evidence>
<dbReference type="WBParaSite" id="maker-uti_cns_0008044-snap-gene-0.20-mRNA-1">
    <property type="protein sequence ID" value="maker-uti_cns_0008044-snap-gene-0.20-mRNA-1"/>
    <property type="gene ID" value="maker-uti_cns_0008044-snap-gene-0.20"/>
</dbReference>